<name>A0A392Q3U7_9FABA</name>
<reference evidence="1 2" key="1">
    <citation type="journal article" date="2018" name="Front. Plant Sci.">
        <title>Red Clover (Trifolium pratense) and Zigzag Clover (T. medium) - A Picture of Genomic Similarities and Differences.</title>
        <authorList>
            <person name="Dluhosova J."/>
            <person name="Istvanek J."/>
            <person name="Nedelnik J."/>
            <person name="Repkova J."/>
        </authorList>
    </citation>
    <scope>NUCLEOTIDE SEQUENCE [LARGE SCALE GENOMIC DNA]</scope>
    <source>
        <strain evidence="2">cv. 10/8</strain>
        <tissue evidence="1">Leaf</tissue>
    </source>
</reference>
<proteinExistence type="predicted"/>
<dbReference type="EMBL" id="LXQA010111760">
    <property type="protein sequence ID" value="MCI18778.1"/>
    <property type="molecule type" value="Genomic_DNA"/>
</dbReference>
<dbReference type="AlphaFoldDB" id="A0A392Q3U7"/>
<evidence type="ECO:0000313" key="2">
    <source>
        <dbReference type="Proteomes" id="UP000265520"/>
    </source>
</evidence>
<accession>A0A392Q3U7</accession>
<dbReference type="Proteomes" id="UP000265520">
    <property type="component" value="Unassembled WGS sequence"/>
</dbReference>
<organism evidence="1 2">
    <name type="scientific">Trifolium medium</name>
    <dbReference type="NCBI Taxonomy" id="97028"/>
    <lineage>
        <taxon>Eukaryota</taxon>
        <taxon>Viridiplantae</taxon>
        <taxon>Streptophyta</taxon>
        <taxon>Embryophyta</taxon>
        <taxon>Tracheophyta</taxon>
        <taxon>Spermatophyta</taxon>
        <taxon>Magnoliopsida</taxon>
        <taxon>eudicotyledons</taxon>
        <taxon>Gunneridae</taxon>
        <taxon>Pentapetalae</taxon>
        <taxon>rosids</taxon>
        <taxon>fabids</taxon>
        <taxon>Fabales</taxon>
        <taxon>Fabaceae</taxon>
        <taxon>Papilionoideae</taxon>
        <taxon>50 kb inversion clade</taxon>
        <taxon>NPAAA clade</taxon>
        <taxon>Hologalegina</taxon>
        <taxon>IRL clade</taxon>
        <taxon>Trifolieae</taxon>
        <taxon>Trifolium</taxon>
    </lineage>
</organism>
<protein>
    <submittedName>
        <fullName evidence="1">Uncharacterized protein</fullName>
    </submittedName>
</protein>
<sequence length="113" mass="12471">MTNIKFWVVTKGQPSAPRVPIGAGFSSSPVRFRLSSSSCSSIVFCFLFLEIGGGGGGPVLAPPEVVFVRVPLYDLVMFPLLGGDCDRSEMEVMRGCVAATDLRWGWWWRLRRT</sequence>
<comment type="caution">
    <text evidence="1">The sequence shown here is derived from an EMBL/GenBank/DDBJ whole genome shotgun (WGS) entry which is preliminary data.</text>
</comment>
<evidence type="ECO:0000313" key="1">
    <source>
        <dbReference type="EMBL" id="MCI18778.1"/>
    </source>
</evidence>
<gene>
    <name evidence="1" type="ORF">A2U01_0039933</name>
</gene>
<keyword evidence="2" id="KW-1185">Reference proteome</keyword>